<dbReference type="InterPro" id="IPR004481">
    <property type="entry name" value="K/Na/Ca-exchanger"/>
</dbReference>
<keyword evidence="6 9" id="KW-1133">Transmembrane helix</keyword>
<dbReference type="KEGG" id="dpte:113791142"/>
<comment type="subcellular location">
    <subcellularLocation>
        <location evidence="1">Membrane</location>
        <topology evidence="1">Multi-pass membrane protein</topology>
    </subcellularLocation>
</comment>
<proteinExistence type="inferred from homology"/>
<evidence type="ECO:0000259" key="11">
    <source>
        <dbReference type="Pfam" id="PF01699"/>
    </source>
</evidence>
<name>A0A6P6XUM5_DERPT</name>
<dbReference type="Pfam" id="PF01699">
    <property type="entry name" value="Na_Ca_ex"/>
    <property type="match status" value="2"/>
</dbReference>
<evidence type="ECO:0000256" key="4">
    <source>
        <dbReference type="ARBA" id="ARBA00022568"/>
    </source>
</evidence>
<dbReference type="InterPro" id="IPR004837">
    <property type="entry name" value="NaCa_Exmemb"/>
</dbReference>
<evidence type="ECO:0000256" key="8">
    <source>
        <dbReference type="SAM" id="MobiDB-lite"/>
    </source>
</evidence>
<dbReference type="GO" id="GO:0005262">
    <property type="term" value="F:calcium channel activity"/>
    <property type="evidence" value="ECO:0007669"/>
    <property type="project" value="TreeGrafter"/>
</dbReference>
<feature type="transmembrane region" description="Helical" evidence="9">
    <location>
        <begin position="404"/>
        <end position="423"/>
    </location>
</feature>
<dbReference type="GO" id="GO:0005886">
    <property type="term" value="C:plasma membrane"/>
    <property type="evidence" value="ECO:0007669"/>
    <property type="project" value="TreeGrafter"/>
</dbReference>
<dbReference type="Proteomes" id="UP000515146">
    <property type="component" value="Unplaced"/>
</dbReference>
<evidence type="ECO:0000313" key="12">
    <source>
        <dbReference type="Proteomes" id="UP000515146"/>
    </source>
</evidence>
<feature type="domain" description="Sodium/calcium exchanger membrane region" evidence="11">
    <location>
        <begin position="117"/>
        <end position="263"/>
    </location>
</feature>
<feature type="transmembrane region" description="Helical" evidence="9">
    <location>
        <begin position="140"/>
        <end position="159"/>
    </location>
</feature>
<feature type="transmembrane region" description="Helical" evidence="9">
    <location>
        <begin position="193"/>
        <end position="217"/>
    </location>
</feature>
<feature type="transmembrane region" description="Helical" evidence="9">
    <location>
        <begin position="481"/>
        <end position="501"/>
    </location>
</feature>
<comment type="similarity">
    <text evidence="2">Belongs to the Ca(2+):cation antiporter (CaCA) (TC 2.A.19) family. SLC24A subfamily.</text>
</comment>
<evidence type="ECO:0000313" key="13">
    <source>
        <dbReference type="RefSeq" id="XP_027196678.1"/>
    </source>
</evidence>
<feature type="transmembrane region" description="Helical" evidence="9">
    <location>
        <begin position="249"/>
        <end position="268"/>
    </location>
</feature>
<feature type="transmembrane region" description="Helical" evidence="9">
    <location>
        <begin position="513"/>
        <end position="533"/>
    </location>
</feature>
<accession>A0A6P6XUM5</accession>
<dbReference type="OrthoDB" id="2127281at2759"/>
<evidence type="ECO:0000256" key="1">
    <source>
        <dbReference type="ARBA" id="ARBA00004141"/>
    </source>
</evidence>
<dbReference type="Gene3D" id="1.20.1420.30">
    <property type="entry name" value="NCX, central ion-binding region"/>
    <property type="match status" value="2"/>
</dbReference>
<keyword evidence="4" id="KW-0106">Calcium</keyword>
<gene>
    <name evidence="13" type="primary">LOC113791142</name>
</gene>
<dbReference type="GO" id="GO:0006874">
    <property type="term" value="P:intracellular calcium ion homeostasis"/>
    <property type="evidence" value="ECO:0007669"/>
    <property type="project" value="TreeGrafter"/>
</dbReference>
<evidence type="ECO:0000256" key="5">
    <source>
        <dbReference type="ARBA" id="ARBA00022692"/>
    </source>
</evidence>
<feature type="transmembrane region" description="Helical" evidence="9">
    <location>
        <begin position="224"/>
        <end position="243"/>
    </location>
</feature>
<evidence type="ECO:0000256" key="7">
    <source>
        <dbReference type="ARBA" id="ARBA00023136"/>
    </source>
</evidence>
<keyword evidence="4" id="KW-0813">Transport</keyword>
<evidence type="ECO:0000256" key="9">
    <source>
        <dbReference type="SAM" id="Phobius"/>
    </source>
</evidence>
<keyword evidence="10" id="KW-0732">Signal</keyword>
<feature type="chain" id="PRO_5027611219" evidence="10">
    <location>
        <begin position="30"/>
        <end position="536"/>
    </location>
</feature>
<keyword evidence="12" id="KW-1185">Reference proteome</keyword>
<keyword evidence="7 9" id="KW-0472">Membrane</keyword>
<feature type="compositionally biased region" description="Polar residues" evidence="8">
    <location>
        <begin position="314"/>
        <end position="332"/>
    </location>
</feature>
<evidence type="ECO:0000256" key="10">
    <source>
        <dbReference type="SAM" id="SignalP"/>
    </source>
</evidence>
<feature type="region of interest" description="Disordered" evidence="8">
    <location>
        <begin position="314"/>
        <end position="333"/>
    </location>
</feature>
<organism evidence="12 13">
    <name type="scientific">Dermatophagoides pteronyssinus</name>
    <name type="common">European house dust mite</name>
    <dbReference type="NCBI Taxonomy" id="6956"/>
    <lineage>
        <taxon>Eukaryota</taxon>
        <taxon>Metazoa</taxon>
        <taxon>Ecdysozoa</taxon>
        <taxon>Arthropoda</taxon>
        <taxon>Chelicerata</taxon>
        <taxon>Arachnida</taxon>
        <taxon>Acari</taxon>
        <taxon>Acariformes</taxon>
        <taxon>Sarcoptiformes</taxon>
        <taxon>Astigmata</taxon>
        <taxon>Psoroptidia</taxon>
        <taxon>Analgoidea</taxon>
        <taxon>Pyroglyphidae</taxon>
        <taxon>Dermatophagoidinae</taxon>
        <taxon>Dermatophagoides</taxon>
    </lineage>
</organism>
<feature type="domain" description="Sodium/calcium exchanger membrane region" evidence="11">
    <location>
        <begin position="368"/>
        <end position="526"/>
    </location>
</feature>
<evidence type="ECO:0000256" key="6">
    <source>
        <dbReference type="ARBA" id="ARBA00022989"/>
    </source>
</evidence>
<dbReference type="PANTHER" id="PTHR10846:SF8">
    <property type="entry name" value="INNER MEMBRANE PROTEIN YRBG"/>
    <property type="match status" value="1"/>
</dbReference>
<dbReference type="OMA" id="FICINAW"/>
<feature type="transmembrane region" description="Helical" evidence="9">
    <location>
        <begin position="435"/>
        <end position="461"/>
    </location>
</feature>
<feature type="transmembrane region" description="Helical" evidence="9">
    <location>
        <begin position="368"/>
        <end position="392"/>
    </location>
</feature>
<reference evidence="13" key="1">
    <citation type="submission" date="2025-08" db="UniProtKB">
        <authorList>
            <consortium name="RefSeq"/>
        </authorList>
    </citation>
    <scope>IDENTIFICATION</scope>
    <source>
        <strain evidence="13">Airmid</strain>
    </source>
</reference>
<dbReference type="AlphaFoldDB" id="A0A6P6XUM5"/>
<dbReference type="InParanoid" id="A0A6P6XUM5"/>
<evidence type="ECO:0000256" key="3">
    <source>
        <dbReference type="ARBA" id="ARBA00022449"/>
    </source>
</evidence>
<keyword evidence="4" id="KW-0109">Calcium transport</keyword>
<keyword evidence="4" id="KW-0406">Ion transport</keyword>
<sequence length="536" mass="61235">MTIIFENKIMNQLLNLVFLLSSLVISTNCNLNNNTTSSVIATTVKTTSEIISVDELVDQIIKNQSNITVITNHNVKNSTIEDDRDGNPDLINVLSFLPPDFMNAQFRRNGGYIVHILVFCYLCFVLTLVIDSYFVPSLQMFNIIYGLSLNIIGSTLMVFGTSLPELFASIISAFIGGKSIGTATIVVSSLFNLLAIPGICGLIVLTPRTFSFICINAWPVRREIIFYSITIVIFILSIKDDSIDCIESLIFIFIYTVYMLCLYLWSHFEIIQQQQNRRKFFHSKDRPWLKYTHYLQQSKINMKPAMKKFTISNPRQPSTSADQENNGESSSKIYRGTFPRDKFLKSALIPFRWLFSITIPPANRRTFIATYILSSVWIVAITYFLMWMISIISKAIHFTHSSSVLNMLALGNITKMISSIIVIKRLNSVDMAICHVIGSNIFNILICLGLPWFLKILILTVKEGTTLEKLQAFTIDVDYRLFEYVAISLTILLLIFILIFYLSNWKLSIRSSYSFTILYIFFLVCLLIFDQYISIV</sequence>
<protein>
    <submittedName>
        <fullName evidence="13">Sodium/potassium/calcium exchanger 4-like</fullName>
    </submittedName>
</protein>
<dbReference type="InterPro" id="IPR044880">
    <property type="entry name" value="NCX_ion-bd_dom_sf"/>
</dbReference>
<keyword evidence="3" id="KW-0050">Antiport</keyword>
<dbReference type="GO" id="GO:0008273">
    <property type="term" value="F:calcium, potassium:sodium antiporter activity"/>
    <property type="evidence" value="ECO:0007669"/>
    <property type="project" value="TreeGrafter"/>
</dbReference>
<feature type="signal peptide" evidence="10">
    <location>
        <begin position="1"/>
        <end position="29"/>
    </location>
</feature>
<evidence type="ECO:0000256" key="2">
    <source>
        <dbReference type="ARBA" id="ARBA00005364"/>
    </source>
</evidence>
<keyword evidence="5 9" id="KW-0812">Transmembrane</keyword>
<dbReference type="RefSeq" id="XP_027196678.1">
    <property type="nucleotide sequence ID" value="XM_027340877.1"/>
</dbReference>
<dbReference type="PANTHER" id="PTHR10846">
    <property type="entry name" value="SODIUM/POTASSIUM/CALCIUM EXCHANGER"/>
    <property type="match status" value="1"/>
</dbReference>
<feature type="transmembrane region" description="Helical" evidence="9">
    <location>
        <begin position="112"/>
        <end position="134"/>
    </location>
</feature>